<proteinExistence type="inferred from homology"/>
<keyword evidence="5" id="KW-0223">Dioxygenase</keyword>
<comment type="cofactor">
    <cofactor evidence="1">
        <name>Fe cation</name>
        <dbReference type="ChEBI" id="CHEBI:24875"/>
    </cofactor>
</comment>
<evidence type="ECO:0000313" key="5">
    <source>
        <dbReference type="EMBL" id="GBM75992.1"/>
    </source>
</evidence>
<sequence>YVSCQSPDHKYWLYKYRKFSLSLHLFAAKTHSDLSCYEINHLTEMDYQKYYEKYQEDGCIKIENFLTSEEVELMKQGLADLMENMTEDVHVHSAYSDPKRKKDEEYYINSADKIAYFFEGDAFDSDGNMIVEKKKALNKIAYAVHWWNPQFKQISFSRKVKDLLRTFEYKDPVICQSMLIFKNPKIGEVFRPHQDSTFLYTEPPSSIGLWTPLEDATVENGCLWFLPGSHKSGKIYQRYERNPDKDPFMVMRGDLPDFDQDKYVPIPAKKGDLVLIHGSVLHKSARNNTDKPRIVYTFHAVEKGNKWSELNWIQATDKLPFPSIYDN</sequence>
<keyword evidence="5" id="KW-0560">Oxidoreductase</keyword>
<dbReference type="PANTHER" id="PTHR20883:SF15">
    <property type="entry name" value="PHYTANOYL-COA DIOXYGENASE DOMAIN-CONTAINING PROTEIN 1"/>
    <property type="match status" value="1"/>
</dbReference>
<dbReference type="Proteomes" id="UP000499080">
    <property type="component" value="Unassembled WGS sequence"/>
</dbReference>
<dbReference type="GO" id="GO:0046872">
    <property type="term" value="F:metal ion binding"/>
    <property type="evidence" value="ECO:0007669"/>
    <property type="project" value="UniProtKB-KW"/>
</dbReference>
<dbReference type="GO" id="GO:0051213">
    <property type="term" value="F:dioxygenase activity"/>
    <property type="evidence" value="ECO:0007669"/>
    <property type="project" value="UniProtKB-KW"/>
</dbReference>
<feature type="non-terminal residue" evidence="5">
    <location>
        <position position="1"/>
    </location>
</feature>
<comment type="caution">
    <text evidence="5">The sequence shown here is derived from an EMBL/GenBank/DDBJ whole genome shotgun (WGS) entry which is preliminary data.</text>
</comment>
<evidence type="ECO:0000313" key="6">
    <source>
        <dbReference type="Proteomes" id="UP000499080"/>
    </source>
</evidence>
<reference evidence="5 6" key="1">
    <citation type="journal article" date="2019" name="Sci. Rep.">
        <title>Orb-weaving spider Araneus ventricosus genome elucidates the spidroin gene catalogue.</title>
        <authorList>
            <person name="Kono N."/>
            <person name="Nakamura H."/>
            <person name="Ohtoshi R."/>
            <person name="Moran D.A.P."/>
            <person name="Shinohara A."/>
            <person name="Yoshida Y."/>
            <person name="Fujiwara M."/>
            <person name="Mori M."/>
            <person name="Tomita M."/>
            <person name="Arakawa K."/>
        </authorList>
    </citation>
    <scope>NUCLEOTIDE SEQUENCE [LARGE SCALE GENOMIC DNA]</scope>
</reference>
<accession>A0A4Y2IF56</accession>
<gene>
    <name evidence="5" type="primary">Phyhd1</name>
    <name evidence="5" type="ORF">AVEN_90490_1</name>
</gene>
<dbReference type="SUPFAM" id="SSF51197">
    <property type="entry name" value="Clavaminate synthase-like"/>
    <property type="match status" value="1"/>
</dbReference>
<name>A0A4Y2IF56_ARAVE</name>
<dbReference type="EMBL" id="BGPR01002591">
    <property type="protein sequence ID" value="GBM75992.1"/>
    <property type="molecule type" value="Genomic_DNA"/>
</dbReference>
<evidence type="ECO:0000256" key="3">
    <source>
        <dbReference type="ARBA" id="ARBA00023004"/>
    </source>
</evidence>
<evidence type="ECO:0000256" key="2">
    <source>
        <dbReference type="ARBA" id="ARBA00022723"/>
    </source>
</evidence>
<dbReference type="PANTHER" id="PTHR20883">
    <property type="entry name" value="PHYTANOYL-COA DIOXYGENASE DOMAIN CONTAINING 1"/>
    <property type="match status" value="1"/>
</dbReference>
<dbReference type="InterPro" id="IPR008775">
    <property type="entry name" value="Phytyl_CoA_dOase-like"/>
</dbReference>
<dbReference type="Pfam" id="PF05721">
    <property type="entry name" value="PhyH"/>
    <property type="match status" value="1"/>
</dbReference>
<keyword evidence="3" id="KW-0408">Iron</keyword>
<dbReference type="OrthoDB" id="6414223at2759"/>
<evidence type="ECO:0000256" key="1">
    <source>
        <dbReference type="ARBA" id="ARBA00001962"/>
    </source>
</evidence>
<protein>
    <submittedName>
        <fullName evidence="5">Phytanoyl-CoA dioxygenase domain-containing protein 1</fullName>
    </submittedName>
</protein>
<keyword evidence="6" id="KW-1185">Reference proteome</keyword>
<evidence type="ECO:0000256" key="4">
    <source>
        <dbReference type="ARBA" id="ARBA00038356"/>
    </source>
</evidence>
<dbReference type="Gene3D" id="2.60.120.620">
    <property type="entry name" value="q2cbj1_9rhob like domain"/>
    <property type="match status" value="1"/>
</dbReference>
<comment type="similarity">
    <text evidence="4">Belongs to the PhyH family. PHYHD1 subfamily.</text>
</comment>
<organism evidence="5 6">
    <name type="scientific">Araneus ventricosus</name>
    <name type="common">Orbweaver spider</name>
    <name type="synonym">Epeira ventricosa</name>
    <dbReference type="NCBI Taxonomy" id="182803"/>
    <lineage>
        <taxon>Eukaryota</taxon>
        <taxon>Metazoa</taxon>
        <taxon>Ecdysozoa</taxon>
        <taxon>Arthropoda</taxon>
        <taxon>Chelicerata</taxon>
        <taxon>Arachnida</taxon>
        <taxon>Araneae</taxon>
        <taxon>Araneomorphae</taxon>
        <taxon>Entelegynae</taxon>
        <taxon>Araneoidea</taxon>
        <taxon>Araneidae</taxon>
        <taxon>Araneus</taxon>
    </lineage>
</organism>
<keyword evidence="2" id="KW-0479">Metal-binding</keyword>
<dbReference type="AlphaFoldDB" id="A0A4Y2IF56"/>